<feature type="transmembrane region" description="Helical" evidence="6">
    <location>
        <begin position="119"/>
        <end position="141"/>
    </location>
</feature>
<evidence type="ECO:0000256" key="6">
    <source>
        <dbReference type="SAM" id="Phobius"/>
    </source>
</evidence>
<keyword evidence="2" id="KW-1003">Cell membrane</keyword>
<protein>
    <submittedName>
        <fullName evidence="8">MFS family permease</fullName>
    </submittedName>
</protein>
<keyword evidence="4 6" id="KW-1133">Transmembrane helix</keyword>
<comment type="subcellular location">
    <subcellularLocation>
        <location evidence="1">Cell membrane</location>
        <topology evidence="1">Multi-pass membrane protein</topology>
    </subcellularLocation>
</comment>
<dbReference type="PANTHER" id="PTHR42688">
    <property type="entry name" value="CONSERVED PROTEIN"/>
    <property type="match status" value="1"/>
</dbReference>
<name>A0ABS5ADR8_9PSEU</name>
<dbReference type="InterPro" id="IPR052425">
    <property type="entry name" value="Uncharacterized_MFS-type"/>
</dbReference>
<keyword evidence="3 6" id="KW-0812">Transmembrane</keyword>
<dbReference type="InterPro" id="IPR036259">
    <property type="entry name" value="MFS_trans_sf"/>
</dbReference>
<feature type="transmembrane region" description="Helical" evidence="6">
    <location>
        <begin position="226"/>
        <end position="247"/>
    </location>
</feature>
<reference evidence="8 9" key="1">
    <citation type="submission" date="2021-03" db="EMBL/GenBank/DDBJ databases">
        <title>Sequencing the genomes of 1000 actinobacteria strains.</title>
        <authorList>
            <person name="Klenk H.-P."/>
        </authorList>
    </citation>
    <scope>NUCLEOTIDE SEQUENCE [LARGE SCALE GENOMIC DNA]</scope>
    <source>
        <strain evidence="8 9">DSM 44580</strain>
    </source>
</reference>
<dbReference type="InterPro" id="IPR020846">
    <property type="entry name" value="MFS_dom"/>
</dbReference>
<dbReference type="SUPFAM" id="SSF103473">
    <property type="entry name" value="MFS general substrate transporter"/>
    <property type="match status" value="1"/>
</dbReference>
<feature type="transmembrane region" description="Helical" evidence="6">
    <location>
        <begin position="293"/>
        <end position="313"/>
    </location>
</feature>
<evidence type="ECO:0000256" key="4">
    <source>
        <dbReference type="ARBA" id="ARBA00022989"/>
    </source>
</evidence>
<evidence type="ECO:0000313" key="9">
    <source>
        <dbReference type="Proteomes" id="UP001519363"/>
    </source>
</evidence>
<dbReference type="EMBL" id="JAGIOO010000001">
    <property type="protein sequence ID" value="MBP2474407.1"/>
    <property type="molecule type" value="Genomic_DNA"/>
</dbReference>
<evidence type="ECO:0000256" key="2">
    <source>
        <dbReference type="ARBA" id="ARBA00022475"/>
    </source>
</evidence>
<dbReference type="Pfam" id="PF07690">
    <property type="entry name" value="MFS_1"/>
    <property type="match status" value="1"/>
</dbReference>
<evidence type="ECO:0000259" key="7">
    <source>
        <dbReference type="PROSITE" id="PS50850"/>
    </source>
</evidence>
<dbReference type="InterPro" id="IPR011701">
    <property type="entry name" value="MFS"/>
</dbReference>
<comment type="caution">
    <text evidence="8">The sequence shown here is derived from an EMBL/GenBank/DDBJ whole genome shotgun (WGS) entry which is preliminary data.</text>
</comment>
<accession>A0ABS5ADR8</accession>
<dbReference type="PROSITE" id="PS50850">
    <property type="entry name" value="MFS"/>
    <property type="match status" value="1"/>
</dbReference>
<sequence>MDALREGARPGRGRPVNALAQFRSFPRPVRLLMVNQLTINLGFYMLMPYLAAHLSVGLGLAAWLVGLVLGVRNLSQQGMFLFGGALADRFGYKPMIIAGLALRTVGFGLLGFVDSLPALIVASAATGLAGALFNPASRAYLTAESGERRVEAFALFNVFYQVGILVGPLIGLLLTGVAFSLTCLVAAVVFAGLTVLQVRALPARSAPGGGGSVLGGVGEAVRNRPFLLFSVAMIGSYVLSFQIYLTLPLQVRAVAGSEFAGTAGVGALFAVSGLVAVLGQLRVTAWCRTRFGPARCVVLGLVLMTGSFLPPLLTGLLDPQQQAGLGVWLPALLLTTLLLTLGTVVTYPFEMDTIAALSGGRLVATHYGLYSTLSGIGITVGNLVAGRALDLARESAMPAIPWFTLFVVGLLGACAVHRLDQSGRLTPVGGVTAERAG</sequence>
<feature type="transmembrane region" description="Helical" evidence="6">
    <location>
        <begin position="395"/>
        <end position="416"/>
    </location>
</feature>
<evidence type="ECO:0000256" key="1">
    <source>
        <dbReference type="ARBA" id="ARBA00004651"/>
    </source>
</evidence>
<keyword evidence="9" id="KW-1185">Reference proteome</keyword>
<keyword evidence="5 6" id="KW-0472">Membrane</keyword>
<evidence type="ECO:0000256" key="5">
    <source>
        <dbReference type="ARBA" id="ARBA00023136"/>
    </source>
</evidence>
<feature type="transmembrane region" description="Helical" evidence="6">
    <location>
        <begin position="95"/>
        <end position="113"/>
    </location>
</feature>
<feature type="transmembrane region" description="Helical" evidence="6">
    <location>
        <begin position="259"/>
        <end position="281"/>
    </location>
</feature>
<dbReference type="Gene3D" id="1.20.1250.20">
    <property type="entry name" value="MFS general substrate transporter like domains"/>
    <property type="match status" value="1"/>
</dbReference>
<evidence type="ECO:0000256" key="3">
    <source>
        <dbReference type="ARBA" id="ARBA00022692"/>
    </source>
</evidence>
<feature type="domain" description="Major facilitator superfamily (MFS) profile" evidence="7">
    <location>
        <begin position="28"/>
        <end position="424"/>
    </location>
</feature>
<feature type="transmembrane region" description="Helical" evidence="6">
    <location>
        <begin position="153"/>
        <end position="171"/>
    </location>
</feature>
<dbReference type="Proteomes" id="UP001519363">
    <property type="component" value="Unassembled WGS sequence"/>
</dbReference>
<feature type="transmembrane region" description="Helical" evidence="6">
    <location>
        <begin position="325"/>
        <end position="347"/>
    </location>
</feature>
<feature type="transmembrane region" description="Helical" evidence="6">
    <location>
        <begin position="56"/>
        <end position="74"/>
    </location>
</feature>
<feature type="transmembrane region" description="Helical" evidence="6">
    <location>
        <begin position="367"/>
        <end position="389"/>
    </location>
</feature>
<feature type="transmembrane region" description="Helical" evidence="6">
    <location>
        <begin position="177"/>
        <end position="196"/>
    </location>
</feature>
<gene>
    <name evidence="8" type="ORF">JOF53_003279</name>
</gene>
<organism evidence="8 9">
    <name type="scientific">Crossiella equi</name>
    <dbReference type="NCBI Taxonomy" id="130796"/>
    <lineage>
        <taxon>Bacteria</taxon>
        <taxon>Bacillati</taxon>
        <taxon>Actinomycetota</taxon>
        <taxon>Actinomycetes</taxon>
        <taxon>Pseudonocardiales</taxon>
        <taxon>Pseudonocardiaceae</taxon>
        <taxon>Crossiella</taxon>
    </lineage>
</organism>
<dbReference type="PANTHER" id="PTHR42688:SF1">
    <property type="entry name" value="BLR5212 PROTEIN"/>
    <property type="match status" value="1"/>
</dbReference>
<proteinExistence type="predicted"/>
<evidence type="ECO:0000313" key="8">
    <source>
        <dbReference type="EMBL" id="MBP2474407.1"/>
    </source>
</evidence>